<dbReference type="RefSeq" id="WP_311898977.1">
    <property type="nucleotide sequence ID" value="NZ_JAUOES010000007.1"/>
</dbReference>
<dbReference type="EMBL" id="JAUOES010000007">
    <property type="protein sequence ID" value="MDT3280214.1"/>
    <property type="molecule type" value="Genomic_DNA"/>
</dbReference>
<reference evidence="2 3" key="1">
    <citation type="submission" date="2023-07" db="EMBL/GenBank/DDBJ databases">
        <title>Novel Shewanella species isolated from Baltic Sea sediments.</title>
        <authorList>
            <person name="Martin-Rodriguez A.J."/>
        </authorList>
    </citation>
    <scope>NUCLEOTIDE SEQUENCE [LARGE SCALE GENOMIC DNA]</scope>
    <source>
        <strain evidence="2 3">SP2S1-2</strain>
    </source>
</reference>
<sequence length="633" mass="73505">MTDLNKNARDLIEYYCSMEVAPEYALLVKGFWGCGKSHLVEDVISKMKSTNSDLKFLRVSLYGIGDITDIEAKFFEQLNPILSSKKMMFAGQIAKGILKGALKIDLDGDGKADASANISVPEINLAKYLTDTKHCILVFDDLERCSMDIQVILGYINYFVEKDGYKVVLIADESKLIAFSNSNPESQIKYQKIKEKLIGKTIEVKPDVEGVFDYFVKNLISLANQKALAKYKAVIISTFIHSGYNNLRSLRKCFLDLELWFSKLDADIRDKEELMEHFLTLFIAVSMEVHAGSLLTNNVGKFFGYDYQRNDNSEKEVNPDAKNKGNLQDKYPIDFYDSIIDISIWKEFFESGCTNFVQINAEFRTSKYFAFEQTPNWKKLWYFYNLDDHEFTKLQALVITEFNNREYQNLCVLKHVAGMFLRQSQYELLNKTPQDIVNDVEAYLYDIKKLNLFEITDDQLESLNGFGSYQGLGYTCREHPDFQLISKCINDYVINANEKITQVDSVKLIQIMNSDPKQFILFFEWSDKQKHYKNKPILQFIKPDEFLNAFLNLPNETKRQFIPIIKDRLNQVLGKDHELYPEFEWFKLFKEQLEGHLKTASKSISTIILEFVIQQISENIDFIERRLTHDTLS</sequence>
<evidence type="ECO:0000313" key="2">
    <source>
        <dbReference type="EMBL" id="MDT3280214.1"/>
    </source>
</evidence>
<proteinExistence type="predicted"/>
<dbReference type="Pfam" id="PF07693">
    <property type="entry name" value="KAP_NTPase"/>
    <property type="match status" value="1"/>
</dbReference>
<dbReference type="Gene3D" id="3.40.50.300">
    <property type="entry name" value="P-loop containing nucleotide triphosphate hydrolases"/>
    <property type="match status" value="1"/>
</dbReference>
<dbReference type="InterPro" id="IPR027417">
    <property type="entry name" value="P-loop_NTPase"/>
</dbReference>
<evidence type="ECO:0000259" key="1">
    <source>
        <dbReference type="Pfam" id="PF07693"/>
    </source>
</evidence>
<comment type="caution">
    <text evidence="2">The sequence shown here is derived from an EMBL/GenBank/DDBJ whole genome shotgun (WGS) entry which is preliminary data.</text>
</comment>
<keyword evidence="3" id="KW-1185">Reference proteome</keyword>
<name>A0ABU3FZV7_9GAMM</name>
<feature type="domain" description="KAP NTPase" evidence="1">
    <location>
        <begin position="7"/>
        <end position="260"/>
    </location>
</feature>
<gene>
    <name evidence="2" type="ORF">Q4Q50_07895</name>
</gene>
<dbReference type="InterPro" id="IPR011646">
    <property type="entry name" value="KAP_P-loop"/>
</dbReference>
<dbReference type="Proteomes" id="UP001249505">
    <property type="component" value="Unassembled WGS sequence"/>
</dbReference>
<evidence type="ECO:0000313" key="3">
    <source>
        <dbReference type="Proteomes" id="UP001249505"/>
    </source>
</evidence>
<organism evidence="2 3">
    <name type="scientific">Shewanella scandinavica</name>
    <dbReference type="NCBI Taxonomy" id="3063538"/>
    <lineage>
        <taxon>Bacteria</taxon>
        <taxon>Pseudomonadati</taxon>
        <taxon>Pseudomonadota</taxon>
        <taxon>Gammaproteobacteria</taxon>
        <taxon>Alteromonadales</taxon>
        <taxon>Shewanellaceae</taxon>
        <taxon>Shewanella</taxon>
    </lineage>
</organism>
<accession>A0ABU3FZV7</accession>
<dbReference type="SUPFAM" id="SSF52540">
    <property type="entry name" value="P-loop containing nucleoside triphosphate hydrolases"/>
    <property type="match status" value="1"/>
</dbReference>
<protein>
    <submittedName>
        <fullName evidence="2">P-loop NTPase fold protein</fullName>
    </submittedName>
</protein>